<proteinExistence type="inferred from homology"/>
<dbReference type="InterPro" id="IPR051086">
    <property type="entry name" value="RNase_D-like"/>
</dbReference>
<comment type="similarity">
    <text evidence="6">Belongs to the RNase D family.</text>
</comment>
<accession>A0A839INK4</accession>
<dbReference type="InterPro" id="IPR044876">
    <property type="entry name" value="HRDC_dom_sf"/>
</dbReference>
<evidence type="ECO:0000259" key="7">
    <source>
        <dbReference type="PROSITE" id="PS50967"/>
    </source>
</evidence>
<organism evidence="8 9">
    <name type="scientific">Oceanospirillum sediminis</name>
    <dbReference type="NCBI Taxonomy" id="2760088"/>
    <lineage>
        <taxon>Bacteria</taxon>
        <taxon>Pseudomonadati</taxon>
        <taxon>Pseudomonadota</taxon>
        <taxon>Gammaproteobacteria</taxon>
        <taxon>Oceanospirillales</taxon>
        <taxon>Oceanospirillaceae</taxon>
        <taxon>Oceanospirillum</taxon>
    </lineage>
</organism>
<reference evidence="8 9" key="1">
    <citation type="submission" date="2020-08" db="EMBL/GenBank/DDBJ databases">
        <title>Oceanospirillum sp. nov. isolated from marine sediment.</title>
        <authorList>
            <person name="Ji X."/>
        </authorList>
    </citation>
    <scope>NUCLEOTIDE SEQUENCE [LARGE SCALE GENOMIC DNA]</scope>
    <source>
        <strain evidence="8 9">D5</strain>
    </source>
</reference>
<dbReference type="SMART" id="SM00474">
    <property type="entry name" value="35EXOc"/>
    <property type="match status" value="1"/>
</dbReference>
<dbReference type="InterPro" id="IPR010997">
    <property type="entry name" value="HRDC-like_sf"/>
</dbReference>
<dbReference type="GO" id="GO:0033890">
    <property type="term" value="F:ribonuclease D activity"/>
    <property type="evidence" value="ECO:0007669"/>
    <property type="project" value="UniProtKB-UniRule"/>
</dbReference>
<dbReference type="GO" id="GO:0005737">
    <property type="term" value="C:cytoplasm"/>
    <property type="evidence" value="ECO:0007669"/>
    <property type="project" value="UniProtKB-SubCell"/>
</dbReference>
<dbReference type="SUPFAM" id="SSF47819">
    <property type="entry name" value="HRDC-like"/>
    <property type="match status" value="2"/>
</dbReference>
<comment type="function">
    <text evidence="6">Exonuclease involved in the 3' processing of various precursor tRNAs. Initiates hydrolysis at the 3'-terminus of an RNA molecule and releases 5'-mononucleotides.</text>
</comment>
<sequence length="380" mass="44564">MMEQMISYRFICSDEQLAEQCQNWLKSPYLALDTEFMRVDTFYPKAALIQVQDENNCWLIDPLRISQWQPFANVLSCESVLKVLHACSEDLDVFLNLTGEIPYPLMDTQVALAFLGETLSTGYQRMTEAWLQISLPKEETRSDWLQRPLTDAQCEYAAADVYYLYQIWPLIQQRLQEQDREIWCREECIQIARQASQPVEDEFYYLRIKQAWKLSQEKLAVLQNLAAWREKEVRERNLPRGRLLNDGQLWLLAFKLPSSHYELSRIEGLRPAVIKKEGDQILELIRLGRERSQALWPVSIPSPVGQPYRDWSKSLKKLVRGIAESNRLPPELLVRKRQLEQVLNRAVRGELGVMPEEWRGWREELVGQPVMDKLTELASH</sequence>
<comment type="caution">
    <text evidence="8">The sequence shown here is derived from an EMBL/GenBank/DDBJ whole genome shotgun (WGS) entry which is preliminary data.</text>
</comment>
<dbReference type="GO" id="GO:0003676">
    <property type="term" value="F:nucleic acid binding"/>
    <property type="evidence" value="ECO:0007669"/>
    <property type="project" value="InterPro"/>
</dbReference>
<evidence type="ECO:0000256" key="2">
    <source>
        <dbReference type="ARBA" id="ARBA00022694"/>
    </source>
</evidence>
<keyword evidence="2 6" id="KW-0819">tRNA processing</keyword>
<dbReference type="GO" id="GO:0042780">
    <property type="term" value="P:tRNA 3'-end processing"/>
    <property type="evidence" value="ECO:0007669"/>
    <property type="project" value="UniProtKB-UniRule"/>
</dbReference>
<evidence type="ECO:0000256" key="1">
    <source>
        <dbReference type="ARBA" id="ARBA00022490"/>
    </source>
</evidence>
<dbReference type="CDD" id="cd06142">
    <property type="entry name" value="RNaseD_exo"/>
    <property type="match status" value="1"/>
</dbReference>
<keyword evidence="5 6" id="KW-0269">Exonuclease</keyword>
<dbReference type="InterPro" id="IPR006292">
    <property type="entry name" value="RNase_D"/>
</dbReference>
<evidence type="ECO:0000313" key="8">
    <source>
        <dbReference type="EMBL" id="MBB1487063.1"/>
    </source>
</evidence>
<dbReference type="InterPro" id="IPR002121">
    <property type="entry name" value="HRDC_dom"/>
</dbReference>
<dbReference type="GO" id="GO:0000166">
    <property type="term" value="F:nucleotide binding"/>
    <property type="evidence" value="ECO:0007669"/>
    <property type="project" value="InterPro"/>
</dbReference>
<evidence type="ECO:0000256" key="6">
    <source>
        <dbReference type="HAMAP-Rule" id="MF_01899"/>
    </source>
</evidence>
<dbReference type="HAMAP" id="MF_01899">
    <property type="entry name" value="RNase_D"/>
    <property type="match status" value="1"/>
</dbReference>
<comment type="catalytic activity">
    <reaction evidence="6">
        <text>Exonucleolytic cleavage that removes extra residues from the 3'-terminus of tRNA to produce 5'-mononucleotides.</text>
        <dbReference type="EC" id="3.1.13.5"/>
    </reaction>
</comment>
<gene>
    <name evidence="6 8" type="primary">rnd</name>
    <name evidence="8" type="ORF">H4O21_10610</name>
</gene>
<dbReference type="SUPFAM" id="SSF53098">
    <property type="entry name" value="Ribonuclease H-like"/>
    <property type="match status" value="1"/>
</dbReference>
<evidence type="ECO:0000313" key="9">
    <source>
        <dbReference type="Proteomes" id="UP000565262"/>
    </source>
</evidence>
<keyword evidence="9" id="KW-1185">Reference proteome</keyword>
<dbReference type="PANTHER" id="PTHR47649">
    <property type="entry name" value="RIBONUCLEASE D"/>
    <property type="match status" value="1"/>
</dbReference>
<keyword evidence="4 6" id="KW-0378">Hydrolase</keyword>
<keyword evidence="1 6" id="KW-0963">Cytoplasm</keyword>
<keyword evidence="3 6" id="KW-0540">Nuclease</keyword>
<evidence type="ECO:0000256" key="4">
    <source>
        <dbReference type="ARBA" id="ARBA00022801"/>
    </source>
</evidence>
<dbReference type="InterPro" id="IPR048579">
    <property type="entry name" value="RNAseD_HRDC_C"/>
</dbReference>
<comment type="cofactor">
    <cofactor evidence="6">
        <name>a divalent metal cation</name>
        <dbReference type="ChEBI" id="CHEBI:60240"/>
    </cofactor>
</comment>
<dbReference type="InterPro" id="IPR036397">
    <property type="entry name" value="RNaseH_sf"/>
</dbReference>
<dbReference type="Pfam" id="PF21293">
    <property type="entry name" value="RNAseD_HRDC_C"/>
    <property type="match status" value="1"/>
</dbReference>
<dbReference type="Pfam" id="PF01612">
    <property type="entry name" value="DNA_pol_A_exo1"/>
    <property type="match status" value="1"/>
</dbReference>
<dbReference type="NCBIfam" id="TIGR01388">
    <property type="entry name" value="rnd"/>
    <property type="match status" value="1"/>
</dbReference>
<dbReference type="InterPro" id="IPR012337">
    <property type="entry name" value="RNaseH-like_sf"/>
</dbReference>
<dbReference type="Gene3D" id="3.30.420.10">
    <property type="entry name" value="Ribonuclease H-like superfamily/Ribonuclease H"/>
    <property type="match status" value="1"/>
</dbReference>
<dbReference type="AlphaFoldDB" id="A0A839INK4"/>
<dbReference type="Proteomes" id="UP000565262">
    <property type="component" value="Unassembled WGS sequence"/>
</dbReference>
<name>A0A839INK4_9GAMM</name>
<dbReference type="InterPro" id="IPR002562">
    <property type="entry name" value="3'-5'_exonuclease_dom"/>
</dbReference>
<dbReference type="EMBL" id="JACJFM010000011">
    <property type="protein sequence ID" value="MBB1487063.1"/>
    <property type="molecule type" value="Genomic_DNA"/>
</dbReference>
<dbReference type="GO" id="GO:0008408">
    <property type="term" value="F:3'-5' exonuclease activity"/>
    <property type="evidence" value="ECO:0007669"/>
    <property type="project" value="InterPro"/>
</dbReference>
<dbReference type="Gene3D" id="1.10.150.80">
    <property type="entry name" value="HRDC domain"/>
    <property type="match status" value="2"/>
</dbReference>
<evidence type="ECO:0000256" key="3">
    <source>
        <dbReference type="ARBA" id="ARBA00022722"/>
    </source>
</evidence>
<dbReference type="PROSITE" id="PS50967">
    <property type="entry name" value="HRDC"/>
    <property type="match status" value="1"/>
</dbReference>
<dbReference type="PANTHER" id="PTHR47649:SF1">
    <property type="entry name" value="RIBONUCLEASE D"/>
    <property type="match status" value="1"/>
</dbReference>
<dbReference type="Pfam" id="PF00570">
    <property type="entry name" value="HRDC"/>
    <property type="match status" value="1"/>
</dbReference>
<dbReference type="RefSeq" id="WP_182808841.1">
    <property type="nucleotide sequence ID" value="NZ_JACJFM010000011.1"/>
</dbReference>
<dbReference type="EC" id="3.1.13.5" evidence="6"/>
<comment type="subcellular location">
    <subcellularLocation>
        <location evidence="6">Cytoplasm</location>
    </subcellularLocation>
</comment>
<evidence type="ECO:0000256" key="5">
    <source>
        <dbReference type="ARBA" id="ARBA00022839"/>
    </source>
</evidence>
<protein>
    <recommendedName>
        <fullName evidence="6">Ribonuclease D</fullName>
        <shortName evidence="6">RNase D</shortName>
        <ecNumber evidence="6">3.1.13.5</ecNumber>
    </recommendedName>
</protein>
<feature type="domain" description="HRDC" evidence="7">
    <location>
        <begin position="215"/>
        <end position="295"/>
    </location>
</feature>